<keyword evidence="2 6" id="KW-0812">Transmembrane</keyword>
<dbReference type="Proteomes" id="UP000178086">
    <property type="component" value="Unassembled WGS sequence"/>
</dbReference>
<evidence type="ECO:0000313" key="9">
    <source>
        <dbReference type="Proteomes" id="UP000178086"/>
    </source>
</evidence>
<evidence type="ECO:0000313" key="8">
    <source>
        <dbReference type="EMBL" id="OFW33151.1"/>
    </source>
</evidence>
<feature type="compositionally biased region" description="Basic and acidic residues" evidence="5">
    <location>
        <begin position="1"/>
        <end position="17"/>
    </location>
</feature>
<gene>
    <name evidence="8" type="ORF">A2074_05770</name>
</gene>
<feature type="transmembrane region" description="Helical" evidence="6">
    <location>
        <begin position="207"/>
        <end position="231"/>
    </location>
</feature>
<dbReference type="Pfam" id="PF04893">
    <property type="entry name" value="Yip1"/>
    <property type="match status" value="1"/>
</dbReference>
<evidence type="ECO:0000256" key="1">
    <source>
        <dbReference type="ARBA" id="ARBA00004141"/>
    </source>
</evidence>
<dbReference type="InterPro" id="IPR006977">
    <property type="entry name" value="Yip1_dom"/>
</dbReference>
<feature type="transmembrane region" description="Helical" evidence="6">
    <location>
        <begin position="98"/>
        <end position="122"/>
    </location>
</feature>
<feature type="region of interest" description="Disordered" evidence="5">
    <location>
        <begin position="1"/>
        <end position="50"/>
    </location>
</feature>
<evidence type="ECO:0000256" key="4">
    <source>
        <dbReference type="ARBA" id="ARBA00023136"/>
    </source>
</evidence>
<comment type="caution">
    <text evidence="8">The sequence shown here is derived from an EMBL/GenBank/DDBJ whole genome shotgun (WGS) entry which is preliminary data.</text>
</comment>
<reference evidence="8 9" key="1">
    <citation type="journal article" date="2016" name="Nat. Commun.">
        <title>Thousands of microbial genomes shed light on interconnected biogeochemical processes in an aquifer system.</title>
        <authorList>
            <person name="Anantharaman K."/>
            <person name="Brown C.T."/>
            <person name="Hug L.A."/>
            <person name="Sharon I."/>
            <person name="Castelle C.J."/>
            <person name="Probst A.J."/>
            <person name="Thomas B.C."/>
            <person name="Singh A."/>
            <person name="Wilkins M.J."/>
            <person name="Karaoz U."/>
            <person name="Brodie E.L."/>
            <person name="Williams K.H."/>
            <person name="Hubbard S.S."/>
            <person name="Banfield J.F."/>
        </authorList>
    </citation>
    <scope>NUCLEOTIDE SEQUENCE [LARGE SCALE GENOMIC DNA]</scope>
</reference>
<accession>A0A1F2UJG7</accession>
<dbReference type="EMBL" id="MELI01000074">
    <property type="protein sequence ID" value="OFW33151.1"/>
    <property type="molecule type" value="Genomic_DNA"/>
</dbReference>
<proteinExistence type="predicted"/>
<feature type="compositionally biased region" description="Polar residues" evidence="5">
    <location>
        <begin position="31"/>
        <end position="40"/>
    </location>
</feature>
<dbReference type="AlphaFoldDB" id="A0A1F2UJG7"/>
<keyword evidence="3 6" id="KW-1133">Transmembrane helix</keyword>
<evidence type="ECO:0000256" key="3">
    <source>
        <dbReference type="ARBA" id="ARBA00022989"/>
    </source>
</evidence>
<feature type="transmembrane region" description="Helical" evidence="6">
    <location>
        <begin position="181"/>
        <end position="201"/>
    </location>
</feature>
<comment type="subcellular location">
    <subcellularLocation>
        <location evidence="1">Membrane</location>
        <topology evidence="1">Multi-pass membrane protein</topology>
    </subcellularLocation>
</comment>
<protein>
    <recommendedName>
        <fullName evidence="7">Yip1 domain-containing protein</fullName>
    </recommendedName>
</protein>
<organism evidence="8 9">
    <name type="scientific">Candidatus Aquicultor primus</name>
    <dbReference type="NCBI Taxonomy" id="1797195"/>
    <lineage>
        <taxon>Bacteria</taxon>
        <taxon>Bacillati</taxon>
        <taxon>Actinomycetota</taxon>
        <taxon>Candidatus Aquicultoria</taxon>
        <taxon>Candidatus Aquicultorales</taxon>
        <taxon>Candidatus Aquicultoraceae</taxon>
        <taxon>Candidatus Aquicultor</taxon>
    </lineage>
</organism>
<feature type="transmembrane region" description="Helical" evidence="6">
    <location>
        <begin position="243"/>
        <end position="272"/>
    </location>
</feature>
<name>A0A1F2UJG7_9ACTN</name>
<evidence type="ECO:0000256" key="6">
    <source>
        <dbReference type="SAM" id="Phobius"/>
    </source>
</evidence>
<feature type="transmembrane region" description="Helical" evidence="6">
    <location>
        <begin position="142"/>
        <end position="169"/>
    </location>
</feature>
<feature type="domain" description="Yip1" evidence="7">
    <location>
        <begin position="81"/>
        <end position="259"/>
    </location>
</feature>
<evidence type="ECO:0000259" key="7">
    <source>
        <dbReference type="Pfam" id="PF04893"/>
    </source>
</evidence>
<sequence>MDKDKNSGRDDEGRLIESGEGAAMMGEKQSIDPQESQSEPGKSEELSDAGDYITSDSIEHAMAEEPPGKSEKRTITELLYGVIANPVETLRYVAKHKLVAVGILIYVAVAWIGAFASIPGTLNSFEQIPDLSGIPMFNPHSIVIFTVVATPFFSLLGMFISAGILHLIASLLKGKGEFPGLISAVGFASFPMIISTPLSLLDYMLGVSISLYGIISLPFTLWTIVLTIIGIRENYNFSTARAVWTFFIPLIALFLLVMLLVIGIIVLFVGALSGQ</sequence>
<dbReference type="GO" id="GO:0016020">
    <property type="term" value="C:membrane"/>
    <property type="evidence" value="ECO:0007669"/>
    <property type="project" value="UniProtKB-SubCell"/>
</dbReference>
<evidence type="ECO:0000256" key="5">
    <source>
        <dbReference type="SAM" id="MobiDB-lite"/>
    </source>
</evidence>
<evidence type="ECO:0000256" key="2">
    <source>
        <dbReference type="ARBA" id="ARBA00022692"/>
    </source>
</evidence>
<keyword evidence="4 6" id="KW-0472">Membrane</keyword>